<sequence>MSQARQERSATIFFSSLSGGQEHESEEAKKRDKERFGWIDEWESKSDDRSIYVLRLSHFRCYITNWVDAYHISFMKAQGRDLTELGIDESAQPSVYLRGLHILSRFTEGEVHSVIDQLPDEEALTMFELWDGYLQVSIMPLSGKDYHSLSNCLVVEPDTGEMFKMLALWLNHETRPETRMEMQKYDIALDLAYFPPETIEKYPISIQRRDGHTPSLINMEAHACISRAYALSGFEEYFRLGEELNLFV</sequence>
<keyword evidence="3" id="KW-1185">Reference proteome</keyword>
<accession>A0A409WR74</accession>
<evidence type="ECO:0000313" key="2">
    <source>
        <dbReference type="EMBL" id="PPQ81003.1"/>
    </source>
</evidence>
<evidence type="ECO:0000313" key="3">
    <source>
        <dbReference type="Proteomes" id="UP000284842"/>
    </source>
</evidence>
<organism evidence="2 3">
    <name type="scientific">Panaeolus cyanescens</name>
    <dbReference type="NCBI Taxonomy" id="181874"/>
    <lineage>
        <taxon>Eukaryota</taxon>
        <taxon>Fungi</taxon>
        <taxon>Dikarya</taxon>
        <taxon>Basidiomycota</taxon>
        <taxon>Agaricomycotina</taxon>
        <taxon>Agaricomycetes</taxon>
        <taxon>Agaricomycetidae</taxon>
        <taxon>Agaricales</taxon>
        <taxon>Agaricineae</taxon>
        <taxon>Galeropsidaceae</taxon>
        <taxon>Panaeolus</taxon>
    </lineage>
</organism>
<proteinExistence type="predicted"/>
<comment type="caution">
    <text evidence="2">The sequence shown here is derived from an EMBL/GenBank/DDBJ whole genome shotgun (WGS) entry which is preliminary data.</text>
</comment>
<feature type="region of interest" description="Disordered" evidence="1">
    <location>
        <begin position="1"/>
        <end position="30"/>
    </location>
</feature>
<dbReference type="Proteomes" id="UP000284842">
    <property type="component" value="Unassembled WGS sequence"/>
</dbReference>
<reference evidence="2 3" key="1">
    <citation type="journal article" date="2018" name="Evol. Lett.">
        <title>Horizontal gene cluster transfer increased hallucinogenic mushroom diversity.</title>
        <authorList>
            <person name="Reynolds H.T."/>
            <person name="Vijayakumar V."/>
            <person name="Gluck-Thaler E."/>
            <person name="Korotkin H.B."/>
            <person name="Matheny P.B."/>
            <person name="Slot J.C."/>
        </authorList>
    </citation>
    <scope>NUCLEOTIDE SEQUENCE [LARGE SCALE GENOMIC DNA]</scope>
    <source>
        <strain evidence="2 3">2629</strain>
    </source>
</reference>
<dbReference type="AlphaFoldDB" id="A0A409WR74"/>
<protein>
    <submittedName>
        <fullName evidence="2">Uncharacterized protein</fullName>
    </submittedName>
</protein>
<dbReference type="EMBL" id="NHTK01005319">
    <property type="protein sequence ID" value="PPQ81003.1"/>
    <property type="molecule type" value="Genomic_DNA"/>
</dbReference>
<name>A0A409WR74_9AGAR</name>
<feature type="compositionally biased region" description="Basic and acidic residues" evidence="1">
    <location>
        <begin position="21"/>
        <end position="30"/>
    </location>
</feature>
<dbReference type="InParanoid" id="A0A409WR74"/>
<evidence type="ECO:0000256" key="1">
    <source>
        <dbReference type="SAM" id="MobiDB-lite"/>
    </source>
</evidence>
<gene>
    <name evidence="2" type="ORF">CVT24_013184</name>
</gene>